<dbReference type="EMBL" id="WNWQ01000358">
    <property type="protein sequence ID" value="KAE9969713.1"/>
    <property type="molecule type" value="Genomic_DNA"/>
</dbReference>
<reference evidence="2 3" key="1">
    <citation type="submission" date="2019-11" db="EMBL/GenBank/DDBJ databases">
        <title>Venturia inaequalis Genome Resource.</title>
        <authorList>
            <person name="Lichtner F.J."/>
        </authorList>
    </citation>
    <scope>NUCLEOTIDE SEQUENCE [LARGE SCALE GENOMIC DNA]</scope>
    <source>
        <strain evidence="2">Bline_iso_100314</strain>
    </source>
</reference>
<dbReference type="AlphaFoldDB" id="A0A8H3YRX2"/>
<comment type="caution">
    <text evidence="2">The sequence shown here is derived from an EMBL/GenBank/DDBJ whole genome shotgun (WGS) entry which is preliminary data.</text>
</comment>
<feature type="region of interest" description="Disordered" evidence="1">
    <location>
        <begin position="1"/>
        <end position="102"/>
    </location>
</feature>
<evidence type="ECO:0000313" key="3">
    <source>
        <dbReference type="Proteomes" id="UP000433883"/>
    </source>
</evidence>
<proteinExistence type="predicted"/>
<feature type="compositionally biased region" description="Polar residues" evidence="1">
    <location>
        <begin position="85"/>
        <end position="102"/>
    </location>
</feature>
<evidence type="ECO:0000256" key="1">
    <source>
        <dbReference type="SAM" id="MobiDB-lite"/>
    </source>
</evidence>
<protein>
    <submittedName>
        <fullName evidence="2">Uncharacterized protein</fullName>
    </submittedName>
</protein>
<dbReference type="Proteomes" id="UP000433883">
    <property type="component" value="Unassembled WGS sequence"/>
</dbReference>
<evidence type="ECO:0000313" key="2">
    <source>
        <dbReference type="EMBL" id="KAE9969713.1"/>
    </source>
</evidence>
<sequence>MELSNESTSKAEWGKEFQASITPHHPTPPGSVSPIEHAQNFTFSSADDATPVKKPAGRRKRGPASGGARKRQSRKKEPPIAVSPASDSTYKTAVTNKPNQTQAVRGIQWTGFGTNHLPHHYPAIPAREAEEKAKEERQARELNRTHDPEYDPNQYLVYLIHAPTGMEFSVPRELLRGALADTVAQGIIDNPNKKIDFELQDGTPAGLCLYVHVLIMGGEKTMPNLFHGAWEQIRKVHRELDDVSWVAVLLAGLLTAREVGDKAFEGLVVDELVKAGREALAADS</sequence>
<feature type="compositionally biased region" description="Polar residues" evidence="1">
    <location>
        <begin position="1"/>
        <end position="10"/>
    </location>
</feature>
<feature type="compositionally biased region" description="Basic residues" evidence="1">
    <location>
        <begin position="55"/>
        <end position="74"/>
    </location>
</feature>
<gene>
    <name evidence="2" type="ORF">BLS_005249</name>
</gene>
<organism evidence="2 3">
    <name type="scientific">Venturia inaequalis</name>
    <name type="common">Apple scab fungus</name>
    <dbReference type="NCBI Taxonomy" id="5025"/>
    <lineage>
        <taxon>Eukaryota</taxon>
        <taxon>Fungi</taxon>
        <taxon>Dikarya</taxon>
        <taxon>Ascomycota</taxon>
        <taxon>Pezizomycotina</taxon>
        <taxon>Dothideomycetes</taxon>
        <taxon>Pleosporomycetidae</taxon>
        <taxon>Venturiales</taxon>
        <taxon>Venturiaceae</taxon>
        <taxon>Venturia</taxon>
    </lineage>
</organism>
<accession>A0A8H3YRX2</accession>
<name>A0A8H3YRX2_VENIN</name>